<protein>
    <recommendedName>
        <fullName evidence="1">4Fe-4S ferredoxin-type domain-containing protein</fullName>
    </recommendedName>
</protein>
<reference evidence="2" key="1">
    <citation type="submission" date="2019-08" db="EMBL/GenBank/DDBJ databases">
        <authorList>
            <person name="Kucharzyk K."/>
            <person name="Murdoch R.W."/>
            <person name="Higgins S."/>
            <person name="Loffler F."/>
        </authorList>
    </citation>
    <scope>NUCLEOTIDE SEQUENCE</scope>
</reference>
<dbReference type="AlphaFoldDB" id="A0A644XYE6"/>
<gene>
    <name evidence="2" type="ORF">SDC9_67736</name>
</gene>
<dbReference type="InterPro" id="IPR017896">
    <property type="entry name" value="4Fe4S_Fe-S-bd"/>
</dbReference>
<dbReference type="Pfam" id="PF00037">
    <property type="entry name" value="Fer4"/>
    <property type="match status" value="1"/>
</dbReference>
<dbReference type="PROSITE" id="PS51379">
    <property type="entry name" value="4FE4S_FER_2"/>
    <property type="match status" value="1"/>
</dbReference>
<proteinExistence type="predicted"/>
<comment type="caution">
    <text evidence="2">The sequence shown here is derived from an EMBL/GenBank/DDBJ whole genome shotgun (WGS) entry which is preliminary data.</text>
</comment>
<feature type="domain" description="4Fe-4S ferredoxin-type" evidence="1">
    <location>
        <begin position="212"/>
        <end position="242"/>
    </location>
</feature>
<dbReference type="PANTHER" id="PTHR42827">
    <property type="entry name" value="IRON-SULFUR CLUSTER-BINDING PROTEIN-RELATED"/>
    <property type="match status" value="1"/>
</dbReference>
<evidence type="ECO:0000259" key="1">
    <source>
        <dbReference type="PROSITE" id="PS51379"/>
    </source>
</evidence>
<dbReference type="SUPFAM" id="SSF54862">
    <property type="entry name" value="4Fe-4S ferredoxins"/>
    <property type="match status" value="1"/>
</dbReference>
<dbReference type="EMBL" id="VSSQ01003561">
    <property type="protein sequence ID" value="MPM21292.1"/>
    <property type="molecule type" value="Genomic_DNA"/>
</dbReference>
<accession>A0A644XYE6</accession>
<dbReference type="PROSITE" id="PS00198">
    <property type="entry name" value="4FE4S_FER_1"/>
    <property type="match status" value="1"/>
</dbReference>
<name>A0A644XYE6_9ZZZZ</name>
<dbReference type="InterPro" id="IPR017900">
    <property type="entry name" value="4Fe4S_Fe_S_CS"/>
</dbReference>
<dbReference type="PANTHER" id="PTHR42827:SF1">
    <property type="entry name" value="IRON-SULFUR CLUSTER-BINDING PROTEIN"/>
    <property type="match status" value="1"/>
</dbReference>
<sequence length="284" mass="30755">METTEILDFIETFRKTSGWNRVPREKALRRDLSGMEMFDPPLAGTAAANDPSFLLLKSREAVGPQFLLPGEWLPGAGSVVSFFLPFTSRVREANGKSGPEPAPEWLHGRIEGQEFIDRLSRALVEHLREAGGDAVSPAVDPRFASCTGRNTVFRDQNGTPLPVTFTSNWSERHVAFVCGLGTFGLSKGLITSLGVAGRFGSVITSFPLVPDNVVPEDLYGNCTLCGECAAKCPAGAISPEKGKDHVLCSEYLGLMKEKHSPRYGCGKCQTGVPCEKGIPAKRQR</sequence>
<evidence type="ECO:0000313" key="2">
    <source>
        <dbReference type="EMBL" id="MPM21292.1"/>
    </source>
</evidence>
<organism evidence="2">
    <name type="scientific">bioreactor metagenome</name>
    <dbReference type="NCBI Taxonomy" id="1076179"/>
    <lineage>
        <taxon>unclassified sequences</taxon>
        <taxon>metagenomes</taxon>
        <taxon>ecological metagenomes</taxon>
    </lineage>
</organism>